<dbReference type="SUPFAM" id="SSF81301">
    <property type="entry name" value="Nucleotidyltransferase"/>
    <property type="match status" value="1"/>
</dbReference>
<name>A0A3B0ZG27_9ZZZZ</name>
<organism evidence="1">
    <name type="scientific">hydrothermal vent metagenome</name>
    <dbReference type="NCBI Taxonomy" id="652676"/>
    <lineage>
        <taxon>unclassified sequences</taxon>
        <taxon>metagenomes</taxon>
        <taxon>ecological metagenomes</taxon>
    </lineage>
</organism>
<evidence type="ECO:0000313" key="1">
    <source>
        <dbReference type="EMBL" id="VAW88000.1"/>
    </source>
</evidence>
<gene>
    <name evidence="1" type="ORF">MNBD_GAMMA16-1943</name>
</gene>
<dbReference type="EMBL" id="UOFO01000138">
    <property type="protein sequence ID" value="VAW88000.1"/>
    <property type="molecule type" value="Genomic_DNA"/>
</dbReference>
<dbReference type="Gene3D" id="3.30.460.10">
    <property type="entry name" value="Beta Polymerase, domain 2"/>
    <property type="match status" value="1"/>
</dbReference>
<dbReference type="CDD" id="cd05403">
    <property type="entry name" value="NT_KNTase_like"/>
    <property type="match status" value="1"/>
</dbReference>
<proteinExistence type="predicted"/>
<protein>
    <recommendedName>
        <fullName evidence="2">Polymerase beta nucleotidyltransferase domain-containing protein</fullName>
    </recommendedName>
</protein>
<evidence type="ECO:0008006" key="2">
    <source>
        <dbReference type="Google" id="ProtNLM"/>
    </source>
</evidence>
<accession>A0A3B0ZG27</accession>
<dbReference type="AlphaFoldDB" id="A0A3B0ZG27"/>
<sequence length="121" mass="13625">MADSRGTLNGYMEEGHKIMRLTPKQIQRLKNTVVHHFGESACIWVFGSRTDDQRRGGDYDFYMETQKSDADEIVAAKLKMLADLHASPEFEGEKIDLVIRSAVPGPELTIYKVAKEQGVPL</sequence>
<dbReference type="InterPro" id="IPR043519">
    <property type="entry name" value="NT_sf"/>
</dbReference>
<reference evidence="1" key="1">
    <citation type="submission" date="2018-06" db="EMBL/GenBank/DDBJ databases">
        <authorList>
            <person name="Zhirakovskaya E."/>
        </authorList>
    </citation>
    <scope>NUCLEOTIDE SEQUENCE</scope>
</reference>